<dbReference type="PANTHER" id="PTHR22916">
    <property type="entry name" value="GLYCOSYLTRANSFERASE"/>
    <property type="match status" value="1"/>
</dbReference>
<evidence type="ECO:0000313" key="2">
    <source>
        <dbReference type="EMBL" id="PSB36664.1"/>
    </source>
</evidence>
<protein>
    <recommendedName>
        <fullName evidence="1">Glycosyltransferase 2-like domain-containing protein</fullName>
    </recommendedName>
</protein>
<sequence>MGSLACEGERLLTICIGIPTRNRPILLRRALASIASQTCLPDEVLIGDNSDGLESREIYLEWRSRIPCMRYIKREKVLGPTHNFLSLVAESSADHFLWLADDDVLDPGLIARSLECLDNFPGLDYLGWGFVVHNYVTEVTEVPHAFPKVQFSSSCYENVCRYLEVPISSYFYGMYRRDLLLRSSLSKWNELNLSFDWMDVAFIMSSLLNYRSHFLPECLATYGIDELVRPIKGAAGSTARRYDPMPWLMHGIVLILCASRLSIFQRIKLLPKFLYAWRNTTSFAINHS</sequence>
<reference evidence="2 3" key="2">
    <citation type="submission" date="2018-03" db="EMBL/GenBank/DDBJ databases">
        <title>The ancient ancestry and fast evolution of plastids.</title>
        <authorList>
            <person name="Moore K.R."/>
            <person name="Magnabosco C."/>
            <person name="Momper L."/>
            <person name="Gold D.A."/>
            <person name="Bosak T."/>
            <person name="Fournier G.P."/>
        </authorList>
    </citation>
    <scope>NUCLEOTIDE SEQUENCE [LARGE SCALE GENOMIC DNA]</scope>
    <source>
        <strain evidence="2 3">CCALA 015</strain>
    </source>
</reference>
<dbReference type="InterPro" id="IPR001173">
    <property type="entry name" value="Glyco_trans_2-like"/>
</dbReference>
<dbReference type="RefSeq" id="WP_106222046.1">
    <property type="nucleotide sequence ID" value="NZ_PVWP01000008.1"/>
</dbReference>
<evidence type="ECO:0000259" key="1">
    <source>
        <dbReference type="Pfam" id="PF00535"/>
    </source>
</evidence>
<evidence type="ECO:0000313" key="3">
    <source>
        <dbReference type="Proteomes" id="UP000238218"/>
    </source>
</evidence>
<proteinExistence type="predicted"/>
<name>A0ABX5F837_9CHRO</name>
<dbReference type="CDD" id="cd00761">
    <property type="entry name" value="Glyco_tranf_GTA_type"/>
    <property type="match status" value="1"/>
</dbReference>
<dbReference type="Gene3D" id="3.90.550.10">
    <property type="entry name" value="Spore Coat Polysaccharide Biosynthesis Protein SpsA, Chain A"/>
    <property type="match status" value="1"/>
</dbReference>
<dbReference type="PANTHER" id="PTHR22916:SF3">
    <property type="entry name" value="UDP-GLCNAC:BETAGAL BETA-1,3-N-ACETYLGLUCOSAMINYLTRANSFERASE-LIKE PROTEIN 1"/>
    <property type="match status" value="1"/>
</dbReference>
<keyword evidence="3" id="KW-1185">Reference proteome</keyword>
<dbReference type="Pfam" id="PF00535">
    <property type="entry name" value="Glycos_transf_2"/>
    <property type="match status" value="1"/>
</dbReference>
<dbReference type="EMBL" id="PVWP01000008">
    <property type="protein sequence ID" value="PSB36664.1"/>
    <property type="molecule type" value="Genomic_DNA"/>
</dbReference>
<reference evidence="2 3" key="1">
    <citation type="submission" date="2018-02" db="EMBL/GenBank/DDBJ databases">
        <authorList>
            <person name="Moore K."/>
            <person name="Momper L."/>
        </authorList>
    </citation>
    <scope>NUCLEOTIDE SEQUENCE [LARGE SCALE GENOMIC DNA]</scope>
    <source>
        <strain evidence="2 3">CCALA 015</strain>
    </source>
</reference>
<organism evidence="2 3">
    <name type="scientific">Aphanothece cf. minutissima CCALA 015</name>
    <dbReference type="NCBI Taxonomy" id="2107695"/>
    <lineage>
        <taxon>Bacteria</taxon>
        <taxon>Bacillati</taxon>
        <taxon>Cyanobacteriota</taxon>
        <taxon>Cyanophyceae</taxon>
        <taxon>Oscillatoriophycideae</taxon>
        <taxon>Chroococcales</taxon>
        <taxon>Aphanothecaceae</taxon>
        <taxon>Aphanothece</taxon>
    </lineage>
</organism>
<comment type="caution">
    <text evidence="2">The sequence shown here is derived from an EMBL/GenBank/DDBJ whole genome shotgun (WGS) entry which is preliminary data.</text>
</comment>
<dbReference type="Proteomes" id="UP000238218">
    <property type="component" value="Unassembled WGS sequence"/>
</dbReference>
<feature type="domain" description="Glycosyltransferase 2-like" evidence="1">
    <location>
        <begin position="15"/>
        <end position="180"/>
    </location>
</feature>
<dbReference type="SUPFAM" id="SSF53448">
    <property type="entry name" value="Nucleotide-diphospho-sugar transferases"/>
    <property type="match status" value="1"/>
</dbReference>
<accession>A0ABX5F837</accession>
<dbReference type="InterPro" id="IPR029044">
    <property type="entry name" value="Nucleotide-diphossugar_trans"/>
</dbReference>
<gene>
    <name evidence="2" type="ORF">C7B81_12040</name>
</gene>